<dbReference type="PANTHER" id="PTHR30509">
    <property type="entry name" value="P-HYDROXYBENZOIC ACID EFFLUX PUMP SUBUNIT-RELATED"/>
    <property type="match status" value="1"/>
</dbReference>
<comment type="caution">
    <text evidence="8">The sequence shown here is derived from an EMBL/GenBank/DDBJ whole genome shotgun (WGS) entry which is preliminary data.</text>
</comment>
<organism evidence="8 9">
    <name type="scientific">Francisella sciaenopsi</name>
    <dbReference type="NCBI Taxonomy" id="3055034"/>
    <lineage>
        <taxon>Bacteria</taxon>
        <taxon>Pseudomonadati</taxon>
        <taxon>Pseudomonadota</taxon>
        <taxon>Gammaproteobacteria</taxon>
        <taxon>Thiotrichales</taxon>
        <taxon>Francisellaceae</taxon>
        <taxon>Francisella</taxon>
    </lineage>
</organism>
<evidence type="ECO:0000256" key="2">
    <source>
        <dbReference type="ARBA" id="ARBA00022448"/>
    </source>
</evidence>
<gene>
    <name evidence="8" type="ORF">fsci_03560</name>
</gene>
<evidence type="ECO:0000313" key="9">
    <source>
        <dbReference type="Proteomes" id="UP001628164"/>
    </source>
</evidence>
<keyword evidence="9" id="KW-1185">Reference proteome</keyword>
<dbReference type="Pfam" id="PF04632">
    <property type="entry name" value="FUSC"/>
    <property type="match status" value="1"/>
</dbReference>
<keyword evidence="3" id="KW-1003">Cell membrane</keyword>
<feature type="transmembrane region" description="Helical" evidence="7">
    <location>
        <begin position="475"/>
        <end position="495"/>
    </location>
</feature>
<comment type="subcellular location">
    <subcellularLocation>
        <location evidence="1">Cell membrane</location>
        <topology evidence="1">Multi-pass membrane protein</topology>
    </subcellularLocation>
</comment>
<evidence type="ECO:0008006" key="10">
    <source>
        <dbReference type="Google" id="ProtNLM"/>
    </source>
</evidence>
<reference evidence="8 9" key="1">
    <citation type="journal article" date="2024" name="Dis. Aquat. Organ.">
        <title>Francisella sciaenopsi sp. nov. isolated from diseased red drum Sciaenops ocellatus in Florida, USA.</title>
        <authorList>
            <person name="Kawahara M."/>
            <person name="Cody T.T."/>
            <person name="Yanong R.P.E."/>
            <person name="Henderson E."/>
            <person name="Yazdi Z."/>
            <person name="Soto E."/>
        </authorList>
    </citation>
    <scope>NUCLEOTIDE SEQUENCE [LARGE SCALE GENOMIC DNA]</scope>
    <source>
        <strain evidence="8 9">R22-20-7</strain>
    </source>
</reference>
<proteinExistence type="predicted"/>
<keyword evidence="5 7" id="KW-1133">Transmembrane helix</keyword>
<name>A0ABQ6PD41_9GAMM</name>
<feature type="transmembrane region" description="Helical" evidence="7">
    <location>
        <begin position="116"/>
        <end position="136"/>
    </location>
</feature>
<feature type="transmembrane region" description="Helical" evidence="7">
    <location>
        <begin position="368"/>
        <end position="387"/>
    </location>
</feature>
<keyword evidence="4 7" id="KW-0812">Transmembrane</keyword>
<feature type="transmembrane region" description="Helical" evidence="7">
    <location>
        <begin position="151"/>
        <end position="172"/>
    </location>
</feature>
<feature type="transmembrane region" description="Helical" evidence="7">
    <location>
        <begin position="341"/>
        <end position="362"/>
    </location>
</feature>
<evidence type="ECO:0000313" key="8">
    <source>
        <dbReference type="EMBL" id="GMN88870.1"/>
    </source>
</evidence>
<evidence type="ECO:0000256" key="4">
    <source>
        <dbReference type="ARBA" id="ARBA00022692"/>
    </source>
</evidence>
<evidence type="ECO:0000256" key="7">
    <source>
        <dbReference type="SAM" id="Phobius"/>
    </source>
</evidence>
<feature type="transmembrane region" description="Helical" evidence="7">
    <location>
        <begin position="92"/>
        <end position="109"/>
    </location>
</feature>
<dbReference type="Proteomes" id="UP001628164">
    <property type="component" value="Unassembled WGS sequence"/>
</dbReference>
<sequence>MIQLLYRVNIFFTKNKLIYTFKACLAITLALGISMSLDLEKPMWAMISALFLQVRPETGFIIEKAVGLVLASFIGVIVGFMIVSLFLPYPTLALSSLCFFIAITVFFSAGMSHSNFIYAFTLANTTCLIIVFYSIATPALTTGESIFDTGYFRVTEIMIGSLCSCLVNYYIFPMKVESTLKKHVEKSLDLTINYITDIFSAEDFTNNEKYNIQVENILNNLIILDNDLSAARYENLKKENYYIFSNRIVSLIQSAHLLRKHTTKSKSKDIIKKELKQIHEEICRKSILDIKLTSDSKNILITTIVDKLNAIINSYHMTSKNTSNNAINKDYYSFKNYNNPISTLIIISRTICLILCLSLFWINTEGNSSLLMMLVLPCVLSQLFIAAPAPEELVKKATLGILIAIPISIFITLTLLAQVVGYFELLILILLISLFPAILVMTDLRFQASCIGFCLAFICIIQPSNHMSFETSKSITVGISALVGCGVLWIVFKLFPHSPYAITRRFAIRSIIKDIKKLQLKEISEKQFQSSLIKKILCVYKNRKDDQSSERDIEFALQSLTKCY</sequence>
<feature type="transmembrane region" description="Helical" evidence="7">
    <location>
        <begin position="399"/>
        <end position="416"/>
    </location>
</feature>
<dbReference type="PANTHER" id="PTHR30509:SF9">
    <property type="entry name" value="MULTIDRUG RESISTANCE PROTEIN MDTO"/>
    <property type="match status" value="1"/>
</dbReference>
<evidence type="ECO:0000256" key="5">
    <source>
        <dbReference type="ARBA" id="ARBA00022989"/>
    </source>
</evidence>
<dbReference type="InterPro" id="IPR006726">
    <property type="entry name" value="PHBA_efflux_AaeB/fusaric-R"/>
</dbReference>
<dbReference type="RefSeq" id="WP_407876758.1">
    <property type="nucleotide sequence ID" value="NZ_BTHG01000001.1"/>
</dbReference>
<feature type="transmembrane region" description="Helical" evidence="7">
    <location>
        <begin position="422"/>
        <end position="439"/>
    </location>
</feature>
<feature type="transmembrane region" description="Helical" evidence="7">
    <location>
        <begin position="17"/>
        <end position="37"/>
    </location>
</feature>
<evidence type="ECO:0000256" key="1">
    <source>
        <dbReference type="ARBA" id="ARBA00004651"/>
    </source>
</evidence>
<dbReference type="EMBL" id="BTHG01000001">
    <property type="protein sequence ID" value="GMN88870.1"/>
    <property type="molecule type" value="Genomic_DNA"/>
</dbReference>
<protein>
    <recommendedName>
        <fullName evidence="10">Fusaric acid resistance protein</fullName>
    </recommendedName>
</protein>
<keyword evidence="2" id="KW-0813">Transport</keyword>
<evidence type="ECO:0000256" key="3">
    <source>
        <dbReference type="ARBA" id="ARBA00022475"/>
    </source>
</evidence>
<keyword evidence="6 7" id="KW-0472">Membrane</keyword>
<accession>A0ABQ6PD41</accession>
<evidence type="ECO:0000256" key="6">
    <source>
        <dbReference type="ARBA" id="ARBA00023136"/>
    </source>
</evidence>
<feature type="transmembrane region" description="Helical" evidence="7">
    <location>
        <begin position="446"/>
        <end position="463"/>
    </location>
</feature>
<feature type="transmembrane region" description="Helical" evidence="7">
    <location>
        <begin position="65"/>
        <end position="86"/>
    </location>
</feature>